<dbReference type="PANTHER" id="PTHR48022">
    <property type="entry name" value="PLASTIDIC GLUCOSE TRANSPORTER 4"/>
    <property type="match status" value="1"/>
</dbReference>
<organism evidence="8 9">
    <name type="scientific">Hexamita inflata</name>
    <dbReference type="NCBI Taxonomy" id="28002"/>
    <lineage>
        <taxon>Eukaryota</taxon>
        <taxon>Metamonada</taxon>
        <taxon>Diplomonadida</taxon>
        <taxon>Hexamitidae</taxon>
        <taxon>Hexamitinae</taxon>
        <taxon>Hexamita</taxon>
    </lineage>
</organism>
<feature type="domain" description="Major facilitator superfamily (MFS) profile" evidence="7">
    <location>
        <begin position="1"/>
        <end position="408"/>
    </location>
</feature>
<dbReference type="Proteomes" id="UP001642409">
    <property type="component" value="Unassembled WGS sequence"/>
</dbReference>
<evidence type="ECO:0000259" key="7">
    <source>
        <dbReference type="PROSITE" id="PS50850"/>
    </source>
</evidence>
<dbReference type="Pfam" id="PF00083">
    <property type="entry name" value="Sugar_tr"/>
    <property type="match status" value="1"/>
</dbReference>
<evidence type="ECO:0000256" key="3">
    <source>
        <dbReference type="ARBA" id="ARBA00022692"/>
    </source>
</evidence>
<keyword evidence="3 6" id="KW-0812">Transmembrane</keyword>
<keyword evidence="4 6" id="KW-1133">Transmembrane helix</keyword>
<evidence type="ECO:0000256" key="1">
    <source>
        <dbReference type="ARBA" id="ARBA00004141"/>
    </source>
</evidence>
<dbReference type="InterPro" id="IPR050360">
    <property type="entry name" value="MFS_Sugar_Transporters"/>
</dbReference>
<feature type="transmembrane region" description="Helical" evidence="6">
    <location>
        <begin position="74"/>
        <end position="94"/>
    </location>
</feature>
<feature type="transmembrane region" description="Helical" evidence="6">
    <location>
        <begin position="224"/>
        <end position="242"/>
    </location>
</feature>
<dbReference type="InterPro" id="IPR005828">
    <property type="entry name" value="MFS_sugar_transport-like"/>
</dbReference>
<dbReference type="EMBL" id="CAXDID020000031">
    <property type="protein sequence ID" value="CAL5994018.1"/>
    <property type="molecule type" value="Genomic_DNA"/>
</dbReference>
<dbReference type="InterPro" id="IPR036259">
    <property type="entry name" value="MFS_trans_sf"/>
</dbReference>
<feature type="transmembrane region" description="Helical" evidence="6">
    <location>
        <begin position="358"/>
        <end position="380"/>
    </location>
</feature>
<feature type="transmembrane region" description="Helical" evidence="6">
    <location>
        <begin position="386"/>
        <end position="404"/>
    </location>
</feature>
<feature type="transmembrane region" description="Helical" evidence="6">
    <location>
        <begin position="262"/>
        <end position="282"/>
    </location>
</feature>
<evidence type="ECO:0000256" key="4">
    <source>
        <dbReference type="ARBA" id="ARBA00022989"/>
    </source>
</evidence>
<evidence type="ECO:0000256" key="6">
    <source>
        <dbReference type="SAM" id="Phobius"/>
    </source>
</evidence>
<keyword evidence="9" id="KW-1185">Reference proteome</keyword>
<evidence type="ECO:0000256" key="2">
    <source>
        <dbReference type="ARBA" id="ARBA00010992"/>
    </source>
</evidence>
<dbReference type="Gene3D" id="1.20.1250.20">
    <property type="entry name" value="MFS general substrate transporter like domains"/>
    <property type="match status" value="2"/>
</dbReference>
<reference evidence="8 9" key="1">
    <citation type="submission" date="2024-07" db="EMBL/GenBank/DDBJ databases">
        <authorList>
            <person name="Akdeniz Z."/>
        </authorList>
    </citation>
    <scope>NUCLEOTIDE SEQUENCE [LARGE SCALE GENOMIC DNA]</scope>
</reference>
<sequence length="459" mass="51023">MKAIIFAYIFGGLNRGATLCQLTTVSIQMYTAVAKYKYNLTVDIISLLSIASFIGSIIGMVFQSLFLKLFGFYVSLRIVAVINLIANCLCMIEVHWGYLFVFKIFAGFSSVMQVTLVPAIGGEQLEPKVRGIVGSLTNLTIQLSLVICNVIQYLVQQNNKYYPLTLVYPCAISLIMLIFCFIMKAPEAKSDVETRTGVQADVETSQKQAVVTESIFQMKYLKSFIVALTLGMSTGASGINPVLQYSTIIFKNTFNSPKSGTIGAIITACISLASCLITMPVVKRFKRKQLFNGGLGVLLLCFVALIIILYLELDDKTLSDDLVLCITSVMILSFNISSASLFYIVIGEVFPRQIKTACIGFAMAAAVASVIIQTYVFPHMNQQENYVFFLCWMFVVYIFVVFAIPETANKTLEEIELEMIPKKYWTQKDEKEVAEKDKGEEEITSKQSEMQIMAAAVIE</sequence>
<evidence type="ECO:0000313" key="8">
    <source>
        <dbReference type="EMBL" id="CAL5994018.1"/>
    </source>
</evidence>
<feature type="transmembrane region" description="Helical" evidence="6">
    <location>
        <begin position="294"/>
        <end position="311"/>
    </location>
</feature>
<comment type="caution">
    <text evidence="8">The sequence shown here is derived from an EMBL/GenBank/DDBJ whole genome shotgun (WGS) entry which is preliminary data.</text>
</comment>
<dbReference type="InterPro" id="IPR020846">
    <property type="entry name" value="MFS_dom"/>
</dbReference>
<keyword evidence="5 6" id="KW-0472">Membrane</keyword>
<accession>A0ABP1HK56</accession>
<dbReference type="SUPFAM" id="SSF103473">
    <property type="entry name" value="MFS general substrate transporter"/>
    <property type="match status" value="1"/>
</dbReference>
<dbReference type="PANTHER" id="PTHR48022:SF2">
    <property type="entry name" value="PLASTIDIC GLUCOSE TRANSPORTER 4"/>
    <property type="match status" value="1"/>
</dbReference>
<comment type="similarity">
    <text evidence="2">Belongs to the major facilitator superfamily. Sugar transporter (TC 2.A.1.1) family.</text>
</comment>
<protein>
    <submittedName>
        <fullName evidence="8">Hexose_transporter</fullName>
    </submittedName>
</protein>
<proteinExistence type="inferred from homology"/>
<feature type="transmembrane region" description="Helical" evidence="6">
    <location>
        <begin position="323"/>
        <end position="346"/>
    </location>
</feature>
<feature type="transmembrane region" description="Helical" evidence="6">
    <location>
        <begin position="100"/>
        <end position="120"/>
    </location>
</feature>
<feature type="transmembrane region" description="Helical" evidence="6">
    <location>
        <begin position="161"/>
        <end position="182"/>
    </location>
</feature>
<dbReference type="PROSITE" id="PS50850">
    <property type="entry name" value="MFS"/>
    <property type="match status" value="1"/>
</dbReference>
<evidence type="ECO:0000256" key="5">
    <source>
        <dbReference type="ARBA" id="ARBA00023136"/>
    </source>
</evidence>
<gene>
    <name evidence="8" type="ORF">HINF_LOCUS13345</name>
</gene>
<comment type="subcellular location">
    <subcellularLocation>
        <location evidence="1">Membrane</location>
        <topology evidence="1">Multi-pass membrane protein</topology>
    </subcellularLocation>
</comment>
<evidence type="ECO:0000313" key="9">
    <source>
        <dbReference type="Proteomes" id="UP001642409"/>
    </source>
</evidence>
<feature type="transmembrane region" description="Helical" evidence="6">
    <location>
        <begin position="44"/>
        <end position="67"/>
    </location>
</feature>
<name>A0ABP1HK56_9EUKA</name>